<dbReference type="InterPro" id="IPR029063">
    <property type="entry name" value="SAM-dependent_MTases_sf"/>
</dbReference>
<evidence type="ECO:0000313" key="5">
    <source>
        <dbReference type="EMBL" id="KAK9842945.1"/>
    </source>
</evidence>
<evidence type="ECO:0000313" key="6">
    <source>
        <dbReference type="Proteomes" id="UP001438707"/>
    </source>
</evidence>
<protein>
    <recommendedName>
        <fullName evidence="7">Methyltransferase domain-containing protein</fullName>
    </recommendedName>
</protein>
<keyword evidence="3" id="KW-0808">Transferase</keyword>
<gene>
    <name evidence="5" type="ORF">WJX74_004707</name>
</gene>
<accession>A0AAW1SAY1</accession>
<comment type="similarity">
    <text evidence="1">Belongs to the ANT/ATPSC lysine N-methyltransferase family.</text>
</comment>
<dbReference type="GO" id="GO:1905706">
    <property type="term" value="P:regulation of mitochondrial ATP synthesis coupled proton transport"/>
    <property type="evidence" value="ECO:0007669"/>
    <property type="project" value="TreeGrafter"/>
</dbReference>
<keyword evidence="4" id="KW-0949">S-adenosyl-L-methionine</keyword>
<keyword evidence="2" id="KW-0489">Methyltransferase</keyword>
<dbReference type="Pfam" id="PF06325">
    <property type="entry name" value="PrmA"/>
    <property type="match status" value="1"/>
</dbReference>
<evidence type="ECO:0000256" key="1">
    <source>
        <dbReference type="ARBA" id="ARBA00010633"/>
    </source>
</evidence>
<name>A0AAW1SAY1_9CHLO</name>
<dbReference type="SUPFAM" id="SSF53335">
    <property type="entry name" value="S-adenosyl-L-methionine-dependent methyltransferases"/>
    <property type="match status" value="1"/>
</dbReference>
<evidence type="ECO:0008006" key="7">
    <source>
        <dbReference type="Google" id="ProtNLM"/>
    </source>
</evidence>
<dbReference type="InterPro" id="IPR026170">
    <property type="entry name" value="FAM173A/B"/>
</dbReference>
<evidence type="ECO:0000256" key="2">
    <source>
        <dbReference type="ARBA" id="ARBA00022603"/>
    </source>
</evidence>
<evidence type="ECO:0000256" key="3">
    <source>
        <dbReference type="ARBA" id="ARBA00022679"/>
    </source>
</evidence>
<dbReference type="PANTHER" id="PTHR13610:SF11">
    <property type="entry name" value="METHYLTRANSFERASE DOMAIN-CONTAINING PROTEIN"/>
    <property type="match status" value="1"/>
</dbReference>
<dbReference type="CDD" id="cd02440">
    <property type="entry name" value="AdoMet_MTases"/>
    <property type="match status" value="1"/>
</dbReference>
<keyword evidence="6" id="KW-1185">Reference proteome</keyword>
<comment type="caution">
    <text evidence="5">The sequence shown here is derived from an EMBL/GenBank/DDBJ whole genome shotgun (WGS) entry which is preliminary data.</text>
</comment>
<dbReference type="EMBL" id="JALJOS010000002">
    <property type="protein sequence ID" value="KAK9842945.1"/>
    <property type="molecule type" value="Genomic_DNA"/>
</dbReference>
<reference evidence="5 6" key="1">
    <citation type="journal article" date="2024" name="Nat. Commun.">
        <title>Phylogenomics reveals the evolutionary origins of lichenization in chlorophyte algae.</title>
        <authorList>
            <person name="Puginier C."/>
            <person name="Libourel C."/>
            <person name="Otte J."/>
            <person name="Skaloud P."/>
            <person name="Haon M."/>
            <person name="Grisel S."/>
            <person name="Petersen M."/>
            <person name="Berrin J.G."/>
            <person name="Delaux P.M."/>
            <person name="Dal Grande F."/>
            <person name="Keller J."/>
        </authorList>
    </citation>
    <scope>NUCLEOTIDE SEQUENCE [LARGE SCALE GENOMIC DNA]</scope>
    <source>
        <strain evidence="5 6">SAG 2145</strain>
    </source>
</reference>
<dbReference type="Proteomes" id="UP001438707">
    <property type="component" value="Unassembled WGS sequence"/>
</dbReference>
<dbReference type="PANTHER" id="PTHR13610">
    <property type="entry name" value="METHYLTRANSFERASE DOMAIN-CONTAINING PROTEIN"/>
    <property type="match status" value="1"/>
</dbReference>
<sequence>MSSQKNFFELVSWFKYYLPFTSYVAPFHGAPTAAAKQLLRLGRVSASDTVFDLGCGDGRLLIAASQSTKAKCIGYELDAGLVQEAIGNICSAGFEELIEIRHQDAQQALVEHATVILMYLSHDGNLKLYHALKSRMRPGTRLLTLAFPIAALEPAVTAQAAGLDLYVYEVTLPLR</sequence>
<organism evidence="5 6">
    <name type="scientific">Apatococcus lobatus</name>
    <dbReference type="NCBI Taxonomy" id="904363"/>
    <lineage>
        <taxon>Eukaryota</taxon>
        <taxon>Viridiplantae</taxon>
        <taxon>Chlorophyta</taxon>
        <taxon>core chlorophytes</taxon>
        <taxon>Trebouxiophyceae</taxon>
        <taxon>Chlorellales</taxon>
        <taxon>Chlorellaceae</taxon>
        <taxon>Apatococcus</taxon>
    </lineage>
</organism>
<dbReference type="Gene3D" id="3.40.50.150">
    <property type="entry name" value="Vaccinia Virus protein VP39"/>
    <property type="match status" value="1"/>
</dbReference>
<dbReference type="GO" id="GO:0016279">
    <property type="term" value="F:protein-lysine N-methyltransferase activity"/>
    <property type="evidence" value="ECO:0007669"/>
    <property type="project" value="InterPro"/>
</dbReference>
<dbReference type="AlphaFoldDB" id="A0AAW1SAY1"/>
<dbReference type="GO" id="GO:0005739">
    <property type="term" value="C:mitochondrion"/>
    <property type="evidence" value="ECO:0007669"/>
    <property type="project" value="TreeGrafter"/>
</dbReference>
<evidence type="ECO:0000256" key="4">
    <source>
        <dbReference type="ARBA" id="ARBA00022691"/>
    </source>
</evidence>
<proteinExistence type="inferred from homology"/>
<dbReference type="GO" id="GO:0032259">
    <property type="term" value="P:methylation"/>
    <property type="evidence" value="ECO:0007669"/>
    <property type="project" value="UniProtKB-KW"/>
</dbReference>